<accession>T0K9F0</accession>
<organism evidence="1 2">
    <name type="scientific">Colletotrichum gloeosporioides (strain Cg-14)</name>
    <name type="common">Anthracnose fungus</name>
    <name type="synonym">Glomerella cingulata</name>
    <dbReference type="NCBI Taxonomy" id="1237896"/>
    <lineage>
        <taxon>Eukaryota</taxon>
        <taxon>Fungi</taxon>
        <taxon>Dikarya</taxon>
        <taxon>Ascomycota</taxon>
        <taxon>Pezizomycotina</taxon>
        <taxon>Sordariomycetes</taxon>
        <taxon>Hypocreomycetidae</taxon>
        <taxon>Glomerellales</taxon>
        <taxon>Glomerellaceae</taxon>
        <taxon>Colletotrichum</taxon>
        <taxon>Colletotrichum gloeosporioides species complex</taxon>
    </lineage>
</organism>
<dbReference type="EMBL" id="AMYD01002562">
    <property type="protein sequence ID" value="EQB48644.1"/>
    <property type="molecule type" value="Genomic_DNA"/>
</dbReference>
<name>T0K9F0_COLGC</name>
<evidence type="ECO:0000313" key="1">
    <source>
        <dbReference type="EMBL" id="EQB48644.1"/>
    </source>
</evidence>
<evidence type="ECO:0000313" key="2">
    <source>
        <dbReference type="Proteomes" id="UP000015530"/>
    </source>
</evidence>
<protein>
    <submittedName>
        <fullName evidence="1">Uncharacterized protein</fullName>
    </submittedName>
</protein>
<gene>
    <name evidence="1" type="ORF">CGLO_12108</name>
</gene>
<dbReference type="HOGENOM" id="CLU_2605887_0_0_1"/>
<dbReference type="Proteomes" id="UP000015530">
    <property type="component" value="Unassembled WGS sequence"/>
</dbReference>
<dbReference type="AlphaFoldDB" id="T0K9F0"/>
<reference evidence="2" key="1">
    <citation type="journal article" date="2013" name="Mol. Plant Microbe Interact.">
        <title>Global aspects of pacC regulation of pathogenicity genes in Colletotrichum gloeosporioides as revealed by transcriptome analysis.</title>
        <authorList>
            <person name="Alkan N."/>
            <person name="Meng X."/>
            <person name="Friedlander G."/>
            <person name="Reuveni E."/>
            <person name="Sukno S."/>
            <person name="Sherman A."/>
            <person name="Thon M."/>
            <person name="Fluhr R."/>
            <person name="Prusky D."/>
        </authorList>
    </citation>
    <scope>NUCLEOTIDE SEQUENCE [LARGE SCALE GENOMIC DNA]</scope>
    <source>
        <strain evidence="2">Cg-14</strain>
    </source>
</reference>
<proteinExistence type="predicted"/>
<comment type="caution">
    <text evidence="1">The sequence shown here is derived from an EMBL/GenBank/DDBJ whole genome shotgun (WGS) entry which is preliminary data.</text>
</comment>
<sequence>MSISVSELCPCFLFTKSEKAQVFGRTSGLLSHEAAPQLDRHQGKREWSSKVAYGLEVSLPLSRLVASVRTITRDGLCVP</sequence>